<proteinExistence type="inferred from homology"/>
<keyword evidence="2" id="KW-0175">Coiled coil</keyword>
<protein>
    <recommendedName>
        <fullName evidence="3">SHSP domain-containing protein</fullName>
    </recommendedName>
</protein>
<evidence type="ECO:0000313" key="4">
    <source>
        <dbReference type="EMBL" id="KAG6789341.1"/>
    </source>
</evidence>
<keyword evidence="5" id="KW-1185">Reference proteome</keyword>
<feature type="coiled-coil region" evidence="2">
    <location>
        <begin position="292"/>
        <end position="336"/>
    </location>
</feature>
<dbReference type="PROSITE" id="PS01031">
    <property type="entry name" value="SHSP"/>
    <property type="match status" value="1"/>
</dbReference>
<dbReference type="OrthoDB" id="265955at2759"/>
<reference evidence="4" key="1">
    <citation type="journal article" date="2020" name="bioRxiv">
        <title>Hybrid origin of Populus tomentosa Carr. identified through genome sequencing and phylogenomic analysis.</title>
        <authorList>
            <person name="An X."/>
            <person name="Gao K."/>
            <person name="Chen Z."/>
            <person name="Li J."/>
            <person name="Yang X."/>
            <person name="Yang X."/>
            <person name="Zhou J."/>
            <person name="Guo T."/>
            <person name="Zhao T."/>
            <person name="Huang S."/>
            <person name="Miao D."/>
            <person name="Khan W.U."/>
            <person name="Rao P."/>
            <person name="Ye M."/>
            <person name="Lei B."/>
            <person name="Liao W."/>
            <person name="Wang J."/>
            <person name="Ji L."/>
            <person name="Li Y."/>
            <person name="Guo B."/>
            <person name="Mustafa N.S."/>
            <person name="Li S."/>
            <person name="Yun Q."/>
            <person name="Keller S.R."/>
            <person name="Mao J."/>
            <person name="Zhang R."/>
            <person name="Strauss S.H."/>
        </authorList>
    </citation>
    <scope>NUCLEOTIDE SEQUENCE</scope>
    <source>
        <strain evidence="4">GM15</strain>
        <tissue evidence="4">Leaf</tissue>
    </source>
</reference>
<dbReference type="InterPro" id="IPR002068">
    <property type="entry name" value="A-crystallin/Hsp20_dom"/>
</dbReference>
<evidence type="ECO:0000256" key="1">
    <source>
        <dbReference type="PROSITE-ProRule" id="PRU00285"/>
    </source>
</evidence>
<dbReference type="GO" id="GO:0005681">
    <property type="term" value="C:spliceosomal complex"/>
    <property type="evidence" value="ECO:0007669"/>
    <property type="project" value="TreeGrafter"/>
</dbReference>
<dbReference type="EMBL" id="JAAWWB010000002">
    <property type="protein sequence ID" value="KAG6789341.1"/>
    <property type="molecule type" value="Genomic_DNA"/>
</dbReference>
<comment type="caution">
    <text evidence="4">The sequence shown here is derived from an EMBL/GenBank/DDBJ whole genome shotgun (WGS) entry which is preliminary data.</text>
</comment>
<dbReference type="SMART" id="SM01050">
    <property type="entry name" value="CactinC_cactus"/>
    <property type="match status" value="1"/>
</dbReference>
<organism evidence="4 5">
    <name type="scientific">Populus tomentosa</name>
    <name type="common">Chinese white poplar</name>
    <dbReference type="NCBI Taxonomy" id="118781"/>
    <lineage>
        <taxon>Eukaryota</taxon>
        <taxon>Viridiplantae</taxon>
        <taxon>Streptophyta</taxon>
        <taxon>Embryophyta</taxon>
        <taxon>Tracheophyta</taxon>
        <taxon>Spermatophyta</taxon>
        <taxon>Magnoliopsida</taxon>
        <taxon>eudicotyledons</taxon>
        <taxon>Gunneridae</taxon>
        <taxon>Pentapetalae</taxon>
        <taxon>rosids</taxon>
        <taxon>fabids</taxon>
        <taxon>Malpighiales</taxon>
        <taxon>Salicaceae</taxon>
        <taxon>Saliceae</taxon>
        <taxon>Populus</taxon>
    </lineage>
</organism>
<name>A0A8X8AM40_POPTO</name>
<gene>
    <name evidence="4" type="ORF">POTOM_005437</name>
</gene>
<comment type="similarity">
    <text evidence="1">Belongs to the small heat shock protein (HSP20) family.</text>
</comment>
<feature type="domain" description="SHSP" evidence="3">
    <location>
        <begin position="22"/>
        <end position="150"/>
    </location>
</feature>
<sequence>MDACDSAKQPKLKPLVILSGTAKEGSAGPPIGLVDIGVSENAYLFRVALPGIRRNESNLKCDIQHNGTVHIKGVVTVDAGMLKDSSSVFQMRVQQLCPPGPFTISFKLPGPVDPRLFCPNFRNDGVLEVAVMKYRPPSAPTNGVPPLLAPETRYPGAFEDGFKVLNWLAKQSNLAVCGILDAQSHIFYSFDASMVEPCKSRGGQRELFADKELNMDVNRKVSEEEIEEYLVKKAIKKANKLTSRSSSSFSSFYSNQSNPFGDSNLDEKFVWRKKIERDIAQGLTFFSLKTERRRQRERMEEIERVKKRREQRALEKRQHEEERELLARERARAEFQDWLKKEDCAIPQFVANDDERKNQIQEPVEQEPPPLLEKFNLNKAMGAMEEGDGVIGSVAEVNLDSQVEWWCDLYQPRKPKYVNTFHTGYEWNKYNRTHYDHENPPPKIVRGYKFNIFYPDMINRTETPTYTCEDDGSNGETCIIRFHAGPPYEDIAFRIVKKDWDVSHKKGFKSTFDGCLNDKIRRFVLKRGEMLGKNPDSYCRIKLWQKIYEFNQTHHPSLRKERGGEKKQEEKLLGRGHFGEELLRDEVLKRGALDDELLVEKLLVKEDEPSFFDNFHFSSIYEEP</sequence>
<evidence type="ECO:0000259" key="3">
    <source>
        <dbReference type="PROSITE" id="PS01031"/>
    </source>
</evidence>
<dbReference type="AlphaFoldDB" id="A0A8X8AM40"/>
<evidence type="ECO:0000313" key="5">
    <source>
        <dbReference type="Proteomes" id="UP000886885"/>
    </source>
</evidence>
<dbReference type="Proteomes" id="UP000886885">
    <property type="component" value="Chromosome 1D"/>
</dbReference>
<accession>A0A8X8AM40</accession>
<evidence type="ECO:0000256" key="2">
    <source>
        <dbReference type="SAM" id="Coils"/>
    </source>
</evidence>
<dbReference type="GO" id="GO:0005737">
    <property type="term" value="C:cytoplasm"/>
    <property type="evidence" value="ECO:0007669"/>
    <property type="project" value="TreeGrafter"/>
</dbReference>
<dbReference type="InterPro" id="IPR019134">
    <property type="entry name" value="Cactin_C"/>
</dbReference>
<dbReference type="CDD" id="cd06464">
    <property type="entry name" value="ACD_sHsps-like"/>
    <property type="match status" value="1"/>
</dbReference>
<dbReference type="GO" id="GO:0045292">
    <property type="term" value="P:mRNA cis splicing, via spliceosome"/>
    <property type="evidence" value="ECO:0007669"/>
    <property type="project" value="TreeGrafter"/>
</dbReference>
<dbReference type="FunFam" id="2.60.40.790:FF:000049">
    <property type="entry name" value="Increased DNA methylation 3"/>
    <property type="match status" value="1"/>
</dbReference>
<dbReference type="Pfam" id="PF09732">
    <property type="entry name" value="CactinC_cactus"/>
    <property type="match status" value="1"/>
</dbReference>
<dbReference type="PANTHER" id="PTHR21737:SF4">
    <property type="entry name" value="SPLICING FACTOR CACTIN"/>
    <property type="match status" value="1"/>
</dbReference>
<dbReference type="PANTHER" id="PTHR21737">
    <property type="entry name" value="POLYGLUTAMINE BINDING PROTEIN 1/MARVEL MEMBRANE-ASSOCIATING DOMAIN CONTAINING 3"/>
    <property type="match status" value="1"/>
</dbReference>